<dbReference type="GeneID" id="54489804"/>
<dbReference type="OrthoDB" id="8954335at2759"/>
<reference evidence="2" key="1">
    <citation type="journal article" date="2020" name="Stud. Mycol.">
        <title>101 Dothideomycetes genomes: a test case for predicting lifestyles and emergence of pathogens.</title>
        <authorList>
            <person name="Haridas S."/>
            <person name="Albert R."/>
            <person name="Binder M."/>
            <person name="Bloem J."/>
            <person name="Labutti K."/>
            <person name="Salamov A."/>
            <person name="Andreopoulos B."/>
            <person name="Baker S."/>
            <person name="Barry K."/>
            <person name="Bills G."/>
            <person name="Bluhm B."/>
            <person name="Cannon C."/>
            <person name="Castanera R."/>
            <person name="Culley D."/>
            <person name="Daum C."/>
            <person name="Ezra D."/>
            <person name="Gonzalez J."/>
            <person name="Henrissat B."/>
            <person name="Kuo A."/>
            <person name="Liang C."/>
            <person name="Lipzen A."/>
            <person name="Lutzoni F."/>
            <person name="Magnuson J."/>
            <person name="Mondo S."/>
            <person name="Nolan M."/>
            <person name="Ohm R."/>
            <person name="Pangilinan J."/>
            <person name="Park H.-J."/>
            <person name="Ramirez L."/>
            <person name="Alfaro M."/>
            <person name="Sun H."/>
            <person name="Tritt A."/>
            <person name="Yoshinaga Y."/>
            <person name="Zwiers L.-H."/>
            <person name="Turgeon B."/>
            <person name="Goodwin S."/>
            <person name="Spatafora J."/>
            <person name="Crous P."/>
            <person name="Grigoriev I."/>
        </authorList>
    </citation>
    <scope>NUCLEOTIDE SEQUENCE</scope>
    <source>
        <strain evidence="2">CBS 121739</strain>
    </source>
</reference>
<feature type="coiled-coil region" evidence="1">
    <location>
        <begin position="142"/>
        <end position="176"/>
    </location>
</feature>
<dbReference type="Proteomes" id="UP000799437">
    <property type="component" value="Unassembled WGS sequence"/>
</dbReference>
<organism evidence="2 3">
    <name type="scientific">Pseudovirgaria hyperparasitica</name>
    <dbReference type="NCBI Taxonomy" id="470096"/>
    <lineage>
        <taxon>Eukaryota</taxon>
        <taxon>Fungi</taxon>
        <taxon>Dikarya</taxon>
        <taxon>Ascomycota</taxon>
        <taxon>Pezizomycotina</taxon>
        <taxon>Dothideomycetes</taxon>
        <taxon>Dothideomycetes incertae sedis</taxon>
        <taxon>Acrospermales</taxon>
        <taxon>Acrospermaceae</taxon>
        <taxon>Pseudovirgaria</taxon>
    </lineage>
</organism>
<evidence type="ECO:0000313" key="2">
    <source>
        <dbReference type="EMBL" id="KAF2754070.1"/>
    </source>
</evidence>
<keyword evidence="3" id="KW-1185">Reference proteome</keyword>
<gene>
    <name evidence="2" type="ORF">EJ05DRAFT_520820</name>
</gene>
<keyword evidence="1" id="KW-0175">Coiled coil</keyword>
<name>A0A6A6VWQ0_9PEZI</name>
<sequence length="198" mass="22300">MMILQKLVGDNGFGSVALATTTGNNVPRKTGGFRERDLRSQSDSIEDAGAESALQIVKSRFDSDRKIVTDLQRDMADRRITLNNTAAGMEVADLIRAQAERDQEQIAYIEVLKADHGSRKAQKDAEIEKLRVSTSELRRLKEAQYMKEIAELEMEIEKANEQRQIVTTEAQESKDAQLQGAKKARYYHVLVQRSCTVL</sequence>
<evidence type="ECO:0000256" key="1">
    <source>
        <dbReference type="SAM" id="Coils"/>
    </source>
</evidence>
<dbReference type="RefSeq" id="XP_033596521.1">
    <property type="nucleotide sequence ID" value="XM_033748750.1"/>
</dbReference>
<proteinExistence type="predicted"/>
<accession>A0A6A6VWQ0</accession>
<dbReference type="AlphaFoldDB" id="A0A6A6VWQ0"/>
<protein>
    <submittedName>
        <fullName evidence="2">Uncharacterized protein</fullName>
    </submittedName>
</protein>
<dbReference type="EMBL" id="ML996581">
    <property type="protein sequence ID" value="KAF2754070.1"/>
    <property type="molecule type" value="Genomic_DNA"/>
</dbReference>
<evidence type="ECO:0000313" key="3">
    <source>
        <dbReference type="Proteomes" id="UP000799437"/>
    </source>
</evidence>